<keyword evidence="1" id="KW-0732">Signal</keyword>
<dbReference type="InterPro" id="IPR006311">
    <property type="entry name" value="TAT_signal"/>
</dbReference>
<evidence type="ECO:0008006" key="4">
    <source>
        <dbReference type="Google" id="ProtNLM"/>
    </source>
</evidence>
<dbReference type="RefSeq" id="WP_126500763.1">
    <property type="nucleotide sequence ID" value="NZ_LR134479.1"/>
</dbReference>
<evidence type="ECO:0000313" key="2">
    <source>
        <dbReference type="EMBL" id="VEI24965.1"/>
    </source>
</evidence>
<gene>
    <name evidence="2" type="ORF">NCTC10207_02344</name>
</gene>
<name>A0A7Z9A522_9MICC</name>
<evidence type="ECO:0000256" key="1">
    <source>
        <dbReference type="SAM" id="SignalP"/>
    </source>
</evidence>
<feature type="signal peptide" evidence="1">
    <location>
        <begin position="1"/>
        <end position="40"/>
    </location>
</feature>
<proteinExistence type="predicted"/>
<evidence type="ECO:0000313" key="3">
    <source>
        <dbReference type="Proteomes" id="UP000282386"/>
    </source>
</evidence>
<accession>A0A7Z9A522</accession>
<dbReference type="PROSITE" id="PS51318">
    <property type="entry name" value="TAT"/>
    <property type="match status" value="1"/>
</dbReference>
<dbReference type="Proteomes" id="UP000282386">
    <property type="component" value="Chromosome"/>
</dbReference>
<sequence>MTENTGISRRKLLRTTAIGVPAAGMLAFGATLVTAPAAHAAITVDGYWGSETTKLLQNILMEETLGQRFMPGNAFGDPLGTISSQPISRAAENPGLASGWQWVSKEQSKGSGTLNKLQHMKLGFKHADGTIGPQTISALQTWLGQPADGVLDGPSPTIEALQNYLNSHEVKA</sequence>
<reference evidence="2 3" key="1">
    <citation type="submission" date="2018-12" db="EMBL/GenBank/DDBJ databases">
        <authorList>
            <consortium name="Pathogen Informatics"/>
        </authorList>
    </citation>
    <scope>NUCLEOTIDE SEQUENCE [LARGE SCALE GENOMIC DNA]</scope>
    <source>
        <strain evidence="2 3">NCTC10207</strain>
    </source>
</reference>
<feature type="chain" id="PRO_5031484045" description="Muramidase" evidence="1">
    <location>
        <begin position="41"/>
        <end position="172"/>
    </location>
</feature>
<organism evidence="2 3">
    <name type="scientific">Rothia aeria</name>
    <dbReference type="NCBI Taxonomy" id="172042"/>
    <lineage>
        <taxon>Bacteria</taxon>
        <taxon>Bacillati</taxon>
        <taxon>Actinomycetota</taxon>
        <taxon>Actinomycetes</taxon>
        <taxon>Micrococcales</taxon>
        <taxon>Micrococcaceae</taxon>
        <taxon>Rothia</taxon>
    </lineage>
</organism>
<protein>
    <recommendedName>
        <fullName evidence="4">Muramidase</fullName>
    </recommendedName>
</protein>
<dbReference type="AlphaFoldDB" id="A0A7Z9A522"/>
<dbReference type="EMBL" id="LR134479">
    <property type="protein sequence ID" value="VEI24965.1"/>
    <property type="molecule type" value="Genomic_DNA"/>
</dbReference>